<evidence type="ECO:0000313" key="9">
    <source>
        <dbReference type="Proteomes" id="UP000671862"/>
    </source>
</evidence>
<evidence type="ECO:0000256" key="4">
    <source>
        <dbReference type="ARBA" id="ARBA00023152"/>
    </source>
</evidence>
<dbReference type="EC" id="5.3.1.1" evidence="6 7"/>
<keyword evidence="5 6" id="KW-0413">Isomerase</keyword>
<dbReference type="PROSITE" id="PS51440">
    <property type="entry name" value="TIM_2"/>
    <property type="match status" value="1"/>
</dbReference>
<evidence type="ECO:0000256" key="5">
    <source>
        <dbReference type="ARBA" id="ARBA00023235"/>
    </source>
</evidence>
<feature type="binding site" evidence="6">
    <location>
        <position position="202"/>
    </location>
    <ligand>
        <name>substrate</name>
    </ligand>
</feature>
<feature type="binding site" evidence="6">
    <location>
        <begin position="223"/>
        <end position="224"/>
    </location>
    <ligand>
        <name>substrate</name>
    </ligand>
</feature>
<dbReference type="Pfam" id="PF00121">
    <property type="entry name" value="TIM"/>
    <property type="match status" value="1"/>
</dbReference>
<dbReference type="NCBIfam" id="TIGR00419">
    <property type="entry name" value="tim"/>
    <property type="match status" value="1"/>
</dbReference>
<comment type="caution">
    <text evidence="6">Lacks conserved residue(s) required for the propagation of feature annotation.</text>
</comment>
<comment type="pathway">
    <text evidence="6 7">Carbohydrate degradation; glycolysis; D-glyceraldehyde 3-phosphate from glycerone phosphate: step 1/1.</text>
</comment>
<feature type="active site" description="Proton acceptor" evidence="6">
    <location>
        <position position="156"/>
    </location>
</feature>
<evidence type="ECO:0000256" key="3">
    <source>
        <dbReference type="ARBA" id="ARBA00022490"/>
    </source>
</evidence>
<comment type="subcellular location">
    <subcellularLocation>
        <location evidence="6 7">Cytoplasm</location>
    </subcellularLocation>
</comment>
<feature type="binding site" evidence="6">
    <location>
        <position position="162"/>
    </location>
    <ligand>
        <name>substrate</name>
    </ligand>
</feature>
<keyword evidence="3 6" id="KW-0963">Cytoplasm</keyword>
<comment type="similarity">
    <text evidence="1 6 7">Belongs to the triosephosphate isomerase family.</text>
</comment>
<comment type="catalytic activity">
    <reaction evidence="6 7">
        <text>D-glyceraldehyde 3-phosphate = dihydroxyacetone phosphate</text>
        <dbReference type="Rhea" id="RHEA:18585"/>
        <dbReference type="ChEBI" id="CHEBI:57642"/>
        <dbReference type="ChEBI" id="CHEBI:59776"/>
        <dbReference type="EC" id="5.3.1.1"/>
    </reaction>
</comment>
<sequence>MNKTLSEAVQFAGVLLNGFVGVSDYEVIVAPPFVSIPGVYEILRDSNIKIAAQNMYYEDSGAFTGEISWKMLKELEIEYVIIGHSERRHIFGETDEVINKKVLKAIENKMSPILCVGERLEEREQDLTFAVIEMQIKKGLKNVPSEGMKNVLIAYEPVWAIGTGKVATPQQAQEVHHFIRNLISDMYSKEVAEQLRILYGGSIKPENFFGLIIQPDIDGGLVGGASLKESFIELGKILSRVV</sequence>
<comment type="subunit">
    <text evidence="6 7">Homodimer.</text>
</comment>
<dbReference type="EMBL" id="CP071446">
    <property type="protein sequence ID" value="QTA37479.1"/>
    <property type="molecule type" value="Genomic_DNA"/>
</dbReference>
<reference evidence="8 9" key="1">
    <citation type="submission" date="2021-03" db="EMBL/GenBank/DDBJ databases">
        <title>Thermosipho ferrireducens sp.nov., an anaerobic thermophilic iron-reducing bacterium isolated from a deep-sea hydrothermal sulfide deposits.</title>
        <authorList>
            <person name="Zeng X."/>
            <person name="Chen Y."/>
            <person name="Shao Z."/>
        </authorList>
    </citation>
    <scope>NUCLEOTIDE SEQUENCE [LARGE SCALE GENOMIC DNA]</scope>
    <source>
        <strain evidence="8 9">JL129W03</strain>
    </source>
</reference>
<dbReference type="GO" id="GO:0004807">
    <property type="term" value="F:triose-phosphate isomerase activity"/>
    <property type="evidence" value="ECO:0007669"/>
    <property type="project" value="UniProtKB-EC"/>
</dbReference>
<evidence type="ECO:0000313" key="8">
    <source>
        <dbReference type="EMBL" id="QTA37479.1"/>
    </source>
</evidence>
<keyword evidence="9" id="KW-1185">Reference proteome</keyword>
<evidence type="ECO:0000256" key="1">
    <source>
        <dbReference type="ARBA" id="ARBA00007422"/>
    </source>
</evidence>
<dbReference type="Gene3D" id="3.20.20.70">
    <property type="entry name" value="Aldolase class I"/>
    <property type="match status" value="1"/>
</dbReference>
<protein>
    <recommendedName>
        <fullName evidence="6 7">Triosephosphate isomerase</fullName>
        <shortName evidence="6">TIM</shortName>
        <shortName evidence="6">TPI</shortName>
        <ecNumber evidence="6 7">5.3.1.1</ecNumber>
    </recommendedName>
    <alternativeName>
        <fullName evidence="6">Triose-phosphate isomerase</fullName>
    </alternativeName>
</protein>
<dbReference type="HAMAP" id="MF_00147_B">
    <property type="entry name" value="TIM_B"/>
    <property type="match status" value="1"/>
</dbReference>
<dbReference type="InterPro" id="IPR022896">
    <property type="entry name" value="TrioseP_Isoase_bac/euk"/>
</dbReference>
<organism evidence="8 9">
    <name type="scientific">Thermosipho ferrireducens</name>
    <dbReference type="NCBI Taxonomy" id="2571116"/>
    <lineage>
        <taxon>Bacteria</taxon>
        <taxon>Thermotogati</taxon>
        <taxon>Thermotogota</taxon>
        <taxon>Thermotogae</taxon>
        <taxon>Thermotogales</taxon>
        <taxon>Fervidobacteriaceae</taxon>
        <taxon>Thermosipho</taxon>
    </lineage>
</organism>
<name>A0ABX7S4S5_9BACT</name>
<dbReference type="PANTHER" id="PTHR21139">
    <property type="entry name" value="TRIOSEPHOSPHATE ISOMERASE"/>
    <property type="match status" value="1"/>
</dbReference>
<comment type="function">
    <text evidence="6">Involved in the gluconeogenesis. Catalyzes stereospecifically the conversion of dihydroxyacetone phosphate (DHAP) to D-glyceraldehyde-3-phosphate (G3P).</text>
</comment>
<dbReference type="InterPro" id="IPR000652">
    <property type="entry name" value="Triosephosphate_isomerase"/>
</dbReference>
<dbReference type="CDD" id="cd00311">
    <property type="entry name" value="TIM"/>
    <property type="match status" value="1"/>
</dbReference>
<feature type="active site" description="Electrophile" evidence="6">
    <location>
        <position position="84"/>
    </location>
</feature>
<dbReference type="PROSITE" id="PS00171">
    <property type="entry name" value="TIM_1"/>
    <property type="match status" value="1"/>
</dbReference>
<dbReference type="InterPro" id="IPR035990">
    <property type="entry name" value="TIM_sf"/>
</dbReference>
<dbReference type="InterPro" id="IPR013785">
    <property type="entry name" value="Aldolase_TIM"/>
</dbReference>
<dbReference type="InterPro" id="IPR020861">
    <property type="entry name" value="Triosephosphate_isomerase_AS"/>
</dbReference>
<gene>
    <name evidence="6" type="primary">tpiA</name>
    <name evidence="8" type="ORF">JYK00_07010</name>
</gene>
<dbReference type="SUPFAM" id="SSF51351">
    <property type="entry name" value="Triosephosphate isomerase (TIM)"/>
    <property type="match status" value="1"/>
</dbReference>
<evidence type="ECO:0000256" key="2">
    <source>
        <dbReference type="ARBA" id="ARBA00022432"/>
    </source>
</evidence>
<dbReference type="PANTHER" id="PTHR21139:SF42">
    <property type="entry name" value="TRIOSEPHOSPHATE ISOMERASE"/>
    <property type="match status" value="1"/>
</dbReference>
<comment type="pathway">
    <text evidence="6 7">Carbohydrate biosynthesis; gluconeogenesis.</text>
</comment>
<evidence type="ECO:0000256" key="6">
    <source>
        <dbReference type="HAMAP-Rule" id="MF_00147"/>
    </source>
</evidence>
<keyword evidence="4 6" id="KW-0324">Glycolysis</keyword>
<evidence type="ECO:0000256" key="7">
    <source>
        <dbReference type="RuleBase" id="RU363013"/>
    </source>
</evidence>
<keyword evidence="2 6" id="KW-0312">Gluconeogenesis</keyword>
<accession>A0ABX7S4S5</accession>
<dbReference type="Proteomes" id="UP000671862">
    <property type="component" value="Chromosome"/>
</dbReference>
<proteinExistence type="inferred from homology"/>